<feature type="region of interest" description="Disordered" evidence="1">
    <location>
        <begin position="1"/>
        <end position="24"/>
    </location>
</feature>
<sequence>MGRAGVDQRAQHARRSAARAQQQNTLATQADPGVLLDIVNQADAVGVVGQDLPVLEAQDVAGLRQQAALAGLAGQRCCIKFEGDGDVAAAAAFVHEDLHAMGQVVQRYQPLGVDQGLPGQLGKAGVNPGRLAVGNRIAHDAIQIRCHGGVTL</sequence>
<evidence type="ECO:0000256" key="1">
    <source>
        <dbReference type="SAM" id="MobiDB-lite"/>
    </source>
</evidence>
<evidence type="ECO:0000313" key="2">
    <source>
        <dbReference type="EMBL" id="OIQ73554.1"/>
    </source>
</evidence>
<accession>A0A1J5PQX5</accession>
<name>A0A1J5PQX5_9ZZZZ</name>
<dbReference type="EMBL" id="MLJW01002825">
    <property type="protein sequence ID" value="OIQ73554.1"/>
    <property type="molecule type" value="Genomic_DNA"/>
</dbReference>
<organism evidence="2">
    <name type="scientific">mine drainage metagenome</name>
    <dbReference type="NCBI Taxonomy" id="410659"/>
    <lineage>
        <taxon>unclassified sequences</taxon>
        <taxon>metagenomes</taxon>
        <taxon>ecological metagenomes</taxon>
    </lineage>
</organism>
<comment type="caution">
    <text evidence="2">The sequence shown here is derived from an EMBL/GenBank/DDBJ whole genome shotgun (WGS) entry which is preliminary data.</text>
</comment>
<reference evidence="2" key="1">
    <citation type="submission" date="2016-10" db="EMBL/GenBank/DDBJ databases">
        <title>Sequence of Gallionella enrichment culture.</title>
        <authorList>
            <person name="Poehlein A."/>
            <person name="Muehling M."/>
            <person name="Daniel R."/>
        </authorList>
    </citation>
    <scope>NUCLEOTIDE SEQUENCE</scope>
</reference>
<proteinExistence type="predicted"/>
<gene>
    <name evidence="2" type="ORF">GALL_448060</name>
</gene>
<dbReference type="AlphaFoldDB" id="A0A1J5PQX5"/>
<protein>
    <submittedName>
        <fullName evidence="2">Uncharacterized protein</fullName>
    </submittedName>
</protein>